<dbReference type="AlphaFoldDB" id="A0A9P0E273"/>
<name>A0A9P0E273_NEZVI</name>
<proteinExistence type="predicted"/>
<organism evidence="2 3">
    <name type="scientific">Nezara viridula</name>
    <name type="common">Southern green stink bug</name>
    <name type="synonym">Cimex viridulus</name>
    <dbReference type="NCBI Taxonomy" id="85310"/>
    <lineage>
        <taxon>Eukaryota</taxon>
        <taxon>Metazoa</taxon>
        <taxon>Ecdysozoa</taxon>
        <taxon>Arthropoda</taxon>
        <taxon>Hexapoda</taxon>
        <taxon>Insecta</taxon>
        <taxon>Pterygota</taxon>
        <taxon>Neoptera</taxon>
        <taxon>Paraneoptera</taxon>
        <taxon>Hemiptera</taxon>
        <taxon>Heteroptera</taxon>
        <taxon>Panheteroptera</taxon>
        <taxon>Pentatomomorpha</taxon>
        <taxon>Pentatomoidea</taxon>
        <taxon>Pentatomidae</taxon>
        <taxon>Pentatominae</taxon>
        <taxon>Nezara</taxon>
    </lineage>
</organism>
<accession>A0A9P0E273</accession>
<reference evidence="2" key="1">
    <citation type="submission" date="2022-01" db="EMBL/GenBank/DDBJ databases">
        <authorList>
            <person name="King R."/>
        </authorList>
    </citation>
    <scope>NUCLEOTIDE SEQUENCE</scope>
</reference>
<dbReference type="InterPro" id="IPR036443">
    <property type="entry name" value="Znf_RanBP2_sf"/>
</dbReference>
<dbReference type="OrthoDB" id="24526at2759"/>
<protein>
    <submittedName>
        <fullName evidence="2">Uncharacterized protein</fullName>
    </submittedName>
</protein>
<feature type="compositionally biased region" description="Basic and acidic residues" evidence="1">
    <location>
        <begin position="61"/>
        <end position="75"/>
    </location>
</feature>
<dbReference type="Proteomes" id="UP001152798">
    <property type="component" value="Chromosome 1"/>
</dbReference>
<dbReference type="InterPro" id="IPR013083">
    <property type="entry name" value="Znf_RING/FYVE/PHD"/>
</dbReference>
<evidence type="ECO:0000313" key="2">
    <source>
        <dbReference type="EMBL" id="CAH1390356.1"/>
    </source>
</evidence>
<keyword evidence="3" id="KW-1185">Reference proteome</keyword>
<feature type="region of interest" description="Disordered" evidence="1">
    <location>
        <begin position="1"/>
        <end position="29"/>
    </location>
</feature>
<dbReference type="Gene3D" id="2.30.30.380">
    <property type="entry name" value="Zn-finger domain of Sec23/24"/>
    <property type="match status" value="1"/>
</dbReference>
<dbReference type="Gene3D" id="3.30.40.10">
    <property type="entry name" value="Zinc/RING finger domain, C3HC4 (zinc finger)"/>
    <property type="match status" value="1"/>
</dbReference>
<feature type="region of interest" description="Disordered" evidence="1">
    <location>
        <begin position="56"/>
        <end position="77"/>
    </location>
</feature>
<sequence length="294" mass="33454">MNRVATSSDTNLFKRHRTTSDESDDELIKRPKYYYLLEPESTDYSSDGNESIYSIQQRTTDTAKDTSDTSTKSEDSMVEFEVVSNSDTPVYPFSLRDSSSPPEDIMDVAKTYEIDAENLIFSENDACDNSSDSSEKEGFFRNIYLFKNCVQCGLSNSTPFYRYCDKCYKVRKNFFPPRPRGRKNKTEKKACTSNSSNDDIVRSSCDSGIVSEFSQGLSEKAFEGMTENNPEPDIIHRKELCGTCLVRSKDGGYVHNNIVHVYSCYKCSVRTVKQIGRCPICNLRVRQVCRVITI</sequence>
<dbReference type="EMBL" id="OV725077">
    <property type="protein sequence ID" value="CAH1390356.1"/>
    <property type="molecule type" value="Genomic_DNA"/>
</dbReference>
<feature type="compositionally biased region" description="Polar residues" evidence="1">
    <location>
        <begin position="1"/>
        <end position="11"/>
    </location>
</feature>
<dbReference type="SUPFAM" id="SSF90209">
    <property type="entry name" value="Ran binding protein zinc finger-like"/>
    <property type="match status" value="1"/>
</dbReference>
<gene>
    <name evidence="2" type="ORF">NEZAVI_LOCUS1574</name>
</gene>
<feature type="region of interest" description="Disordered" evidence="1">
    <location>
        <begin position="178"/>
        <end position="199"/>
    </location>
</feature>
<evidence type="ECO:0000256" key="1">
    <source>
        <dbReference type="SAM" id="MobiDB-lite"/>
    </source>
</evidence>
<evidence type="ECO:0000313" key="3">
    <source>
        <dbReference type="Proteomes" id="UP001152798"/>
    </source>
</evidence>